<dbReference type="GO" id="GO:0016787">
    <property type="term" value="F:hydrolase activity"/>
    <property type="evidence" value="ECO:0007669"/>
    <property type="project" value="UniProtKB-KW"/>
</dbReference>
<keyword evidence="1" id="KW-0378">Hydrolase</keyword>
<dbReference type="InterPro" id="IPR027417">
    <property type="entry name" value="P-loop_NTPase"/>
</dbReference>
<dbReference type="Proteomes" id="UP000319712">
    <property type="component" value="Unassembled WGS sequence"/>
</dbReference>
<sequence>MIRRLKSNMTREDGSRMFPEKEIRTLPVTFTQAEQALYEDVTEYISEHFNRGSSSDSNVAGFAMAVYQKRLVSSVYAIRKSIENRIQALSGGGADGKLSKLVQQLLPKYRRDPEMLTDQAREQVERELEQVSFTDNPEELEQELEILEELRDQARQVRVDSKAQKLQKFVNGILESDPDEKILIFTEYTDTLEYLRDEVFSSYRTAEIYGDLGQSQRRKQVERFEEEANLMLATDAAREGLNLQFAHIMVNYDLPWNPNRIDQRIGRLHRYGQDETVKIHNLFVDETRESEILERLLEKIDEIESQLGLSSDVLGLVLDDFNLEDEIMTAVASHKEVDDVIEEVEQHITANQADVTAAQEQLTAAEHESDEAETKKIRELIARSEENTVLGDEVRQLLRQFFAEFGGTLRKETGTGEPVLFHVEPPKILQGNSVDAVYEQVTFDRETAVENPKSEFMSIEHELVEALLAFCSDEERAGGLTTVKTAATDEPTPGIFFTFRLECIDGVGDVVAEELFQTYITLDGELHDLPEFTGGLPPEQAKSSEPVNSVINKHEKLQNTAVAVAQSRGEELRATIAEDREKATETRIENTKAYFDAREERLNADLESYQEQDKQDDKDMSALINKRRRQLEDINSEREQVLAQLETKQVVACEEPKLVSIAVVVDGLN</sequence>
<dbReference type="SMART" id="SM00490">
    <property type="entry name" value="HELICc"/>
    <property type="match status" value="1"/>
</dbReference>
<reference evidence="4 5" key="1">
    <citation type="submission" date="2017-05" db="EMBL/GenBank/DDBJ databases">
        <authorList>
            <person name="Varghese N."/>
            <person name="Submissions S."/>
        </authorList>
    </citation>
    <scope>NUCLEOTIDE SEQUENCE [LARGE SCALE GENOMIC DNA]</scope>
    <source>
        <strain evidence="4 5">DSM 19504</strain>
    </source>
</reference>
<evidence type="ECO:0000313" key="5">
    <source>
        <dbReference type="Proteomes" id="UP000319712"/>
    </source>
</evidence>
<evidence type="ECO:0000259" key="3">
    <source>
        <dbReference type="PROSITE" id="PS51194"/>
    </source>
</evidence>
<keyword evidence="4" id="KW-0347">Helicase</keyword>
<evidence type="ECO:0000256" key="1">
    <source>
        <dbReference type="ARBA" id="ARBA00022801"/>
    </source>
</evidence>
<dbReference type="Pfam" id="PF00271">
    <property type="entry name" value="Helicase_C"/>
    <property type="match status" value="1"/>
</dbReference>
<dbReference type="Gene3D" id="3.40.50.300">
    <property type="entry name" value="P-loop containing nucleotide triphosphate hydrolases"/>
    <property type="match status" value="1"/>
</dbReference>
<feature type="coiled-coil region" evidence="2">
    <location>
        <begin position="137"/>
        <end position="167"/>
    </location>
</feature>
<dbReference type="PROSITE" id="PS51194">
    <property type="entry name" value="HELICASE_CTER"/>
    <property type="match status" value="1"/>
</dbReference>
<dbReference type="SUPFAM" id="SSF52540">
    <property type="entry name" value="P-loop containing nucleoside triphosphate hydrolases"/>
    <property type="match status" value="1"/>
</dbReference>
<evidence type="ECO:0000313" key="4">
    <source>
        <dbReference type="EMBL" id="SMO86019.1"/>
    </source>
</evidence>
<keyword evidence="5" id="KW-1185">Reference proteome</keyword>
<dbReference type="InterPro" id="IPR049730">
    <property type="entry name" value="SNF2/RAD54-like_C"/>
</dbReference>
<keyword evidence="4" id="KW-0547">Nucleotide-binding</keyword>
<dbReference type="CDD" id="cd18793">
    <property type="entry name" value="SF2_C_SNF"/>
    <property type="match status" value="1"/>
</dbReference>
<feature type="domain" description="Helicase C-terminal" evidence="3">
    <location>
        <begin position="165"/>
        <end position="311"/>
    </location>
</feature>
<name>A0A521EQ01_9EURY</name>
<accession>A0A521EQ01</accession>
<keyword evidence="4" id="KW-0067">ATP-binding</keyword>
<organism evidence="4 5">
    <name type="scientific">Halorubrum cibi</name>
    <dbReference type="NCBI Taxonomy" id="413815"/>
    <lineage>
        <taxon>Archaea</taxon>
        <taxon>Methanobacteriati</taxon>
        <taxon>Methanobacteriota</taxon>
        <taxon>Stenosarchaea group</taxon>
        <taxon>Halobacteria</taxon>
        <taxon>Halobacteriales</taxon>
        <taxon>Haloferacaceae</taxon>
        <taxon>Halorubrum</taxon>
    </lineage>
</organism>
<dbReference type="InterPro" id="IPR001650">
    <property type="entry name" value="Helicase_C-like"/>
</dbReference>
<dbReference type="PANTHER" id="PTHR45766:SF6">
    <property type="entry name" value="SWI_SNF-RELATED MATRIX-ASSOCIATED ACTIN-DEPENDENT REGULATOR OF CHROMATIN SUBFAMILY A-LIKE PROTEIN 1"/>
    <property type="match status" value="1"/>
</dbReference>
<dbReference type="PANTHER" id="PTHR45766">
    <property type="entry name" value="DNA ANNEALING HELICASE AND ENDONUCLEASE ZRANB3 FAMILY MEMBER"/>
    <property type="match status" value="1"/>
</dbReference>
<feature type="coiled-coil region" evidence="2">
    <location>
        <begin position="341"/>
        <end position="375"/>
    </location>
</feature>
<keyword evidence="2" id="KW-0175">Coiled coil</keyword>
<evidence type="ECO:0000256" key="2">
    <source>
        <dbReference type="SAM" id="Coils"/>
    </source>
</evidence>
<gene>
    <name evidence="4" type="ORF">SAMN06264867_11216</name>
</gene>
<dbReference type="AlphaFoldDB" id="A0A521EQ01"/>
<proteinExistence type="predicted"/>
<dbReference type="GO" id="GO:0004386">
    <property type="term" value="F:helicase activity"/>
    <property type="evidence" value="ECO:0007669"/>
    <property type="project" value="UniProtKB-KW"/>
</dbReference>
<protein>
    <submittedName>
        <fullName evidence="4">Helicase conserved C-terminal domain-containing protein</fullName>
    </submittedName>
</protein>
<dbReference type="EMBL" id="FXTD01000012">
    <property type="protein sequence ID" value="SMO86019.1"/>
    <property type="molecule type" value="Genomic_DNA"/>
</dbReference>